<proteinExistence type="inferred from homology"/>
<feature type="transmembrane region" description="Helical" evidence="7">
    <location>
        <begin position="128"/>
        <end position="149"/>
    </location>
</feature>
<feature type="transmembrane region" description="Helical" evidence="7">
    <location>
        <begin position="15"/>
        <end position="37"/>
    </location>
</feature>
<comment type="subcellular location">
    <subcellularLocation>
        <location evidence="1">Membrane</location>
        <topology evidence="1">Multi-pass membrane protein</topology>
    </subcellularLocation>
</comment>
<evidence type="ECO:0000313" key="9">
    <source>
        <dbReference type="EMBL" id="KAK4457258.1"/>
    </source>
</evidence>
<reference evidence="9" key="1">
    <citation type="journal article" date="2023" name="Mol. Phylogenet. Evol.">
        <title>Genome-scale phylogeny and comparative genomics of the fungal order Sordariales.</title>
        <authorList>
            <person name="Hensen N."/>
            <person name="Bonometti L."/>
            <person name="Westerberg I."/>
            <person name="Brannstrom I.O."/>
            <person name="Guillou S."/>
            <person name="Cros-Aarteil S."/>
            <person name="Calhoun S."/>
            <person name="Haridas S."/>
            <person name="Kuo A."/>
            <person name="Mondo S."/>
            <person name="Pangilinan J."/>
            <person name="Riley R."/>
            <person name="LaButti K."/>
            <person name="Andreopoulos B."/>
            <person name="Lipzen A."/>
            <person name="Chen C."/>
            <person name="Yan M."/>
            <person name="Daum C."/>
            <person name="Ng V."/>
            <person name="Clum A."/>
            <person name="Steindorff A."/>
            <person name="Ohm R.A."/>
            <person name="Martin F."/>
            <person name="Silar P."/>
            <person name="Natvig D.O."/>
            <person name="Lalanne C."/>
            <person name="Gautier V."/>
            <person name="Ament-Velasquez S.L."/>
            <person name="Kruys A."/>
            <person name="Hutchinson M.I."/>
            <person name="Powell A.J."/>
            <person name="Barry K."/>
            <person name="Miller A.N."/>
            <person name="Grigoriev I.V."/>
            <person name="Debuchy R."/>
            <person name="Gladieux P."/>
            <person name="Hiltunen Thoren M."/>
            <person name="Johannesson H."/>
        </authorList>
    </citation>
    <scope>NUCLEOTIDE SEQUENCE</scope>
    <source>
        <strain evidence="9">PSN324</strain>
    </source>
</reference>
<dbReference type="InterPro" id="IPR049326">
    <property type="entry name" value="Rhodopsin_dom_fungi"/>
</dbReference>
<accession>A0AAV9HCG1</accession>
<protein>
    <recommendedName>
        <fullName evidence="8">Rhodopsin domain-containing protein</fullName>
    </recommendedName>
</protein>
<keyword evidence="10" id="KW-1185">Reference proteome</keyword>
<comment type="caution">
    <text evidence="9">The sequence shown here is derived from an EMBL/GenBank/DDBJ whole genome shotgun (WGS) entry which is preliminary data.</text>
</comment>
<name>A0AAV9HCG1_9PEZI</name>
<feature type="domain" description="Rhodopsin" evidence="8">
    <location>
        <begin position="33"/>
        <end position="280"/>
    </location>
</feature>
<evidence type="ECO:0000256" key="5">
    <source>
        <dbReference type="ARBA" id="ARBA00038359"/>
    </source>
</evidence>
<evidence type="ECO:0000256" key="6">
    <source>
        <dbReference type="SAM" id="MobiDB-lite"/>
    </source>
</evidence>
<feature type="transmembrane region" description="Helical" evidence="7">
    <location>
        <begin position="93"/>
        <end position="116"/>
    </location>
</feature>
<evidence type="ECO:0000256" key="4">
    <source>
        <dbReference type="ARBA" id="ARBA00023136"/>
    </source>
</evidence>
<dbReference type="Pfam" id="PF20684">
    <property type="entry name" value="Fung_rhodopsin"/>
    <property type="match status" value="1"/>
</dbReference>
<comment type="similarity">
    <text evidence="5">Belongs to the SAT4 family.</text>
</comment>
<organism evidence="9 10">
    <name type="scientific">Cladorrhinum samala</name>
    <dbReference type="NCBI Taxonomy" id="585594"/>
    <lineage>
        <taxon>Eukaryota</taxon>
        <taxon>Fungi</taxon>
        <taxon>Dikarya</taxon>
        <taxon>Ascomycota</taxon>
        <taxon>Pezizomycotina</taxon>
        <taxon>Sordariomycetes</taxon>
        <taxon>Sordariomycetidae</taxon>
        <taxon>Sordariales</taxon>
        <taxon>Podosporaceae</taxon>
        <taxon>Cladorrhinum</taxon>
    </lineage>
</organism>
<dbReference type="GO" id="GO:0016020">
    <property type="term" value="C:membrane"/>
    <property type="evidence" value="ECO:0007669"/>
    <property type="project" value="UniProtKB-SubCell"/>
</dbReference>
<dbReference type="PANTHER" id="PTHR33048:SF47">
    <property type="entry name" value="INTEGRAL MEMBRANE PROTEIN-RELATED"/>
    <property type="match status" value="1"/>
</dbReference>
<dbReference type="Proteomes" id="UP001321749">
    <property type="component" value="Unassembled WGS sequence"/>
</dbReference>
<sequence length="390" mass="44284">MADDEYVPLFNRRGAALGITITFTVSAWLCMFIRIYIRLAVLGSAWWDDILIALAVITSTVGSLNFCLMQNFGMGSHFDTLPPDDVRSFMKHFYIGTITYPLTLTFIKLALLVQYLRIFGQDSRRRLLCKWLIGLISVWGLVYSIPTWVPCYPVASMWDFTVRSRHCWGYFSFDPAQALGFYISHSVTTTLLDLVIIALPATLFFRRNTQKKTRIALMCLFVLGLAVMLCSISRLVFSFTPALQTKDLSWNSPTPTGLAIVEICLASICAALPIFWPVIENSWGIIFVTYEVEIKRESGIFIPRKVKKQQQQQQQRQQQQQHQQRRRNSSDVELNICEEQQQEEQQGGDPPGWDPYVGDAKTGLGESDAIVESPAGGPPRHQKGLLRLWA</sequence>
<evidence type="ECO:0000256" key="7">
    <source>
        <dbReference type="SAM" id="Phobius"/>
    </source>
</evidence>
<feature type="transmembrane region" description="Helical" evidence="7">
    <location>
        <begin position="49"/>
        <end position="73"/>
    </location>
</feature>
<evidence type="ECO:0000256" key="1">
    <source>
        <dbReference type="ARBA" id="ARBA00004141"/>
    </source>
</evidence>
<gene>
    <name evidence="9" type="ORF">QBC42DRAFT_291758</name>
</gene>
<keyword evidence="3 7" id="KW-1133">Transmembrane helix</keyword>
<feature type="region of interest" description="Disordered" evidence="6">
    <location>
        <begin position="311"/>
        <end position="390"/>
    </location>
</feature>
<feature type="transmembrane region" description="Helical" evidence="7">
    <location>
        <begin position="215"/>
        <end position="237"/>
    </location>
</feature>
<reference evidence="9" key="2">
    <citation type="submission" date="2023-06" db="EMBL/GenBank/DDBJ databases">
        <authorList>
            <consortium name="Lawrence Berkeley National Laboratory"/>
            <person name="Mondo S.J."/>
            <person name="Hensen N."/>
            <person name="Bonometti L."/>
            <person name="Westerberg I."/>
            <person name="Brannstrom I.O."/>
            <person name="Guillou S."/>
            <person name="Cros-Aarteil S."/>
            <person name="Calhoun S."/>
            <person name="Haridas S."/>
            <person name="Kuo A."/>
            <person name="Pangilinan J."/>
            <person name="Riley R."/>
            <person name="Labutti K."/>
            <person name="Andreopoulos B."/>
            <person name="Lipzen A."/>
            <person name="Chen C."/>
            <person name="Yanf M."/>
            <person name="Daum C."/>
            <person name="Ng V."/>
            <person name="Clum A."/>
            <person name="Steindorff A."/>
            <person name="Ohm R."/>
            <person name="Martin F."/>
            <person name="Silar P."/>
            <person name="Natvig D."/>
            <person name="Lalanne C."/>
            <person name="Gautier V."/>
            <person name="Ament-Velasquez S.L."/>
            <person name="Kruys A."/>
            <person name="Hutchinson M.I."/>
            <person name="Powell A.J."/>
            <person name="Barry K."/>
            <person name="Miller A.N."/>
            <person name="Grigoriev I.V."/>
            <person name="Debuchy R."/>
            <person name="Gladieux P."/>
            <person name="Thoren M.H."/>
            <person name="Johannesson H."/>
        </authorList>
    </citation>
    <scope>NUCLEOTIDE SEQUENCE</scope>
    <source>
        <strain evidence="9">PSN324</strain>
    </source>
</reference>
<evidence type="ECO:0000313" key="10">
    <source>
        <dbReference type="Proteomes" id="UP001321749"/>
    </source>
</evidence>
<dbReference type="PANTHER" id="PTHR33048">
    <property type="entry name" value="PTH11-LIKE INTEGRAL MEMBRANE PROTEIN (AFU_ORTHOLOGUE AFUA_5G11245)"/>
    <property type="match status" value="1"/>
</dbReference>
<dbReference type="AlphaFoldDB" id="A0AAV9HCG1"/>
<dbReference type="EMBL" id="MU865126">
    <property type="protein sequence ID" value="KAK4457258.1"/>
    <property type="molecule type" value="Genomic_DNA"/>
</dbReference>
<keyword evidence="2 7" id="KW-0812">Transmembrane</keyword>
<evidence type="ECO:0000256" key="2">
    <source>
        <dbReference type="ARBA" id="ARBA00022692"/>
    </source>
</evidence>
<evidence type="ECO:0000259" key="8">
    <source>
        <dbReference type="Pfam" id="PF20684"/>
    </source>
</evidence>
<feature type="compositionally biased region" description="Low complexity" evidence="6">
    <location>
        <begin position="311"/>
        <end position="322"/>
    </location>
</feature>
<keyword evidence="4 7" id="KW-0472">Membrane</keyword>
<dbReference type="InterPro" id="IPR052337">
    <property type="entry name" value="SAT4-like"/>
</dbReference>
<evidence type="ECO:0000256" key="3">
    <source>
        <dbReference type="ARBA" id="ARBA00022989"/>
    </source>
</evidence>
<feature type="transmembrane region" description="Helical" evidence="7">
    <location>
        <begin position="257"/>
        <end position="279"/>
    </location>
</feature>
<feature type="transmembrane region" description="Helical" evidence="7">
    <location>
        <begin position="179"/>
        <end position="203"/>
    </location>
</feature>